<name>A0A1F6GB58_9PROT</name>
<dbReference type="PANTHER" id="PTHR11060:SF0">
    <property type="entry name" value="PROTEIN MEMO1"/>
    <property type="match status" value="1"/>
</dbReference>
<protein>
    <submittedName>
        <fullName evidence="2">AmmeMemoRadiSam system protein B</fullName>
    </submittedName>
</protein>
<dbReference type="InterPro" id="IPR002737">
    <property type="entry name" value="MEMO1_fam"/>
</dbReference>
<dbReference type="AlphaFoldDB" id="A0A1F6GB58"/>
<reference evidence="2 3" key="1">
    <citation type="journal article" date="2016" name="Nat. Commun.">
        <title>Thousands of microbial genomes shed light on interconnected biogeochemical processes in an aquifer system.</title>
        <authorList>
            <person name="Anantharaman K."/>
            <person name="Brown C.T."/>
            <person name="Hug L.A."/>
            <person name="Sharon I."/>
            <person name="Castelle C.J."/>
            <person name="Probst A.J."/>
            <person name="Thomas B.C."/>
            <person name="Singh A."/>
            <person name="Wilkins M.J."/>
            <person name="Karaoz U."/>
            <person name="Brodie E.L."/>
            <person name="Williams K.H."/>
            <person name="Hubbard S.S."/>
            <person name="Banfield J.F."/>
        </authorList>
    </citation>
    <scope>NUCLEOTIDE SEQUENCE [LARGE SCALE GENOMIC DNA]</scope>
</reference>
<dbReference type="EMBL" id="MFNE01000024">
    <property type="protein sequence ID" value="OGG95319.1"/>
    <property type="molecule type" value="Genomic_DNA"/>
</dbReference>
<dbReference type="Proteomes" id="UP000178449">
    <property type="component" value="Unassembled WGS sequence"/>
</dbReference>
<dbReference type="Gene3D" id="3.40.830.10">
    <property type="entry name" value="LigB-like"/>
    <property type="match status" value="1"/>
</dbReference>
<dbReference type="PANTHER" id="PTHR11060">
    <property type="entry name" value="PROTEIN MEMO1"/>
    <property type="match status" value="1"/>
</dbReference>
<comment type="caution">
    <text evidence="2">The sequence shown here is derived from an EMBL/GenBank/DDBJ whole genome shotgun (WGS) entry which is preliminary data.</text>
</comment>
<dbReference type="Pfam" id="PF01875">
    <property type="entry name" value="Memo"/>
    <property type="match status" value="1"/>
</dbReference>
<proteinExistence type="inferred from homology"/>
<accession>A0A1F6GB58</accession>
<dbReference type="CDD" id="cd07361">
    <property type="entry name" value="MEMO_like"/>
    <property type="match status" value="1"/>
</dbReference>
<evidence type="ECO:0000313" key="3">
    <source>
        <dbReference type="Proteomes" id="UP000178449"/>
    </source>
</evidence>
<dbReference type="STRING" id="1817772.A2527_07290"/>
<evidence type="ECO:0000313" key="2">
    <source>
        <dbReference type="EMBL" id="OGG95319.1"/>
    </source>
</evidence>
<evidence type="ECO:0000256" key="1">
    <source>
        <dbReference type="ARBA" id="ARBA00006315"/>
    </source>
</evidence>
<dbReference type="NCBIfam" id="TIGR04336">
    <property type="entry name" value="AmmeMemoSam_B"/>
    <property type="match status" value="1"/>
</dbReference>
<organism evidence="2 3">
    <name type="scientific">Candidatus Lambdaproteobacteria bacterium RIFOXYD2_FULL_50_16</name>
    <dbReference type="NCBI Taxonomy" id="1817772"/>
    <lineage>
        <taxon>Bacteria</taxon>
        <taxon>Pseudomonadati</taxon>
        <taxon>Pseudomonadota</taxon>
        <taxon>Candidatus Lambdaproteobacteria</taxon>
    </lineage>
</organism>
<sequence length="269" mass="29451">MKVTRRPAVAGSFYPADPEELKAEVLGYLNQAAKTANHAPRFLIVPHAGYFYSGAVAGAAFEEVRGQTFEQIILLGPSHRYTFMGAAATLDQIWQCPLGDFTVTRPNQWPLSESKWHALEHCLEVQLPFLSQLFPNAKLFPFLLSGSLEQAPALAKALQTLDSPETLWVISTDFSHVGPDFGYSPKTHGFASGEAMDKEAIGLVATGDRRGFKSFFERYHATICGALPVLTAMEILKNQGLGPFSFKQYDSSQHKSAGPNAVGYAAFYV</sequence>
<gene>
    <name evidence="2" type="ORF">A2527_07290</name>
</gene>
<comment type="similarity">
    <text evidence="1">Belongs to the MEMO1 family.</text>
</comment>